<dbReference type="CDD" id="cd21136">
    <property type="entry name" value="amidinotransferase_AGAT-like"/>
    <property type="match status" value="1"/>
</dbReference>
<dbReference type="AlphaFoldDB" id="A0AAC9L8M8"/>
<proteinExistence type="inferred from homology"/>
<dbReference type="Proteomes" id="UP000185511">
    <property type="component" value="Chromosome"/>
</dbReference>
<dbReference type="Gene3D" id="3.75.10.10">
    <property type="entry name" value="L-arginine/glycine Amidinotransferase, Chain A"/>
    <property type="match status" value="1"/>
</dbReference>
<keyword evidence="2 4" id="KW-0808">Transferase</keyword>
<name>A0AAC9L8M8_9PSEU</name>
<dbReference type="InterPro" id="IPR033195">
    <property type="entry name" value="AmidinoTrfase"/>
</dbReference>
<comment type="similarity">
    <text evidence="1">Belongs to the amidinotransferase family.</text>
</comment>
<gene>
    <name evidence="4" type="ORF">UA74_05155</name>
</gene>
<evidence type="ECO:0000313" key="5">
    <source>
        <dbReference type="Proteomes" id="UP000185511"/>
    </source>
</evidence>
<evidence type="ECO:0000313" key="4">
    <source>
        <dbReference type="EMBL" id="APU13107.1"/>
    </source>
</evidence>
<dbReference type="PANTHER" id="PTHR10488:SF1">
    <property type="entry name" value="GLYCINE AMIDINOTRANSFERASE, MITOCHONDRIAL"/>
    <property type="match status" value="1"/>
</dbReference>
<dbReference type="SUPFAM" id="SSF55909">
    <property type="entry name" value="Pentein"/>
    <property type="match status" value="1"/>
</dbReference>
<keyword evidence="5" id="KW-1185">Reference proteome</keyword>
<feature type="active site" description="Amidino-cysteine intermediate" evidence="3">
    <location>
        <position position="351"/>
    </location>
</feature>
<reference evidence="5" key="1">
    <citation type="submission" date="2016-06" db="EMBL/GenBank/DDBJ databases">
        <title>Complete genome sequence of Actinoalloteichus fjordicus DSM 46855 (=ADI127-17), type strain of the new species Actinoalloteichus fjordicus.</title>
        <authorList>
            <person name="Ruckert C."/>
            <person name="Nouioui I."/>
            <person name="Willmese J."/>
            <person name="van Wezel G."/>
            <person name="Klenk H.-P."/>
            <person name="Kalinowski J."/>
            <person name="Zotchev S.B."/>
        </authorList>
    </citation>
    <scope>NUCLEOTIDE SEQUENCE [LARGE SCALE GENOMIC DNA]</scope>
    <source>
        <strain evidence="5">ADI127-7</strain>
    </source>
</reference>
<feature type="active site" evidence="3">
    <location>
        <position position="249"/>
    </location>
</feature>
<dbReference type="KEGG" id="acad:UA74_05155"/>
<evidence type="ECO:0000256" key="3">
    <source>
        <dbReference type="PIRSR" id="PIRSR633195-1"/>
    </source>
</evidence>
<dbReference type="EMBL" id="CP016076">
    <property type="protein sequence ID" value="APU13107.1"/>
    <property type="molecule type" value="Genomic_DNA"/>
</dbReference>
<protein>
    <submittedName>
        <fullName evidence="4">N-dimethylarginine dimethylaminohydrolase</fullName>
        <ecNumber evidence="4">2.1.4.1</ecNumber>
    </submittedName>
</protein>
<dbReference type="GO" id="GO:0006601">
    <property type="term" value="P:creatine biosynthetic process"/>
    <property type="evidence" value="ECO:0007669"/>
    <property type="project" value="TreeGrafter"/>
</dbReference>
<evidence type="ECO:0000256" key="1">
    <source>
        <dbReference type="ARBA" id="ARBA00006943"/>
    </source>
</evidence>
<organism evidence="4 5">
    <name type="scientific">Actinoalloteichus fjordicus</name>
    <dbReference type="NCBI Taxonomy" id="1612552"/>
    <lineage>
        <taxon>Bacteria</taxon>
        <taxon>Bacillati</taxon>
        <taxon>Actinomycetota</taxon>
        <taxon>Actinomycetes</taxon>
        <taxon>Pseudonocardiales</taxon>
        <taxon>Pseudonocardiaceae</taxon>
        <taxon>Actinoalloteichus</taxon>
    </lineage>
</organism>
<feature type="active site" evidence="3">
    <location>
        <position position="200"/>
    </location>
</feature>
<dbReference type="GO" id="GO:0015068">
    <property type="term" value="F:glycine amidinotransferase activity"/>
    <property type="evidence" value="ECO:0007669"/>
    <property type="project" value="UniProtKB-EC"/>
</dbReference>
<accession>A0AAC9L8M8</accession>
<evidence type="ECO:0000256" key="2">
    <source>
        <dbReference type="ARBA" id="ARBA00022679"/>
    </source>
</evidence>
<sequence length="366" mass="41498">MHDLDHALGTATAASSPVECYNEWDPLEEVIVGIVDNAHFPPWHVAVGAPLSAAQREIFQQRAGQPFPADQVAAARDELDQLAEILESMGVVVRRPEPRDHSASYGVPGWSSTGLYDAMPRDLLLVVGDEIIEAPMAWRSRYHSVSAFRPLLKDYFRRGARWTSAPKPELHDDLYVEDWTDQPDGEPFRSVITEYEPTFDAADFMRFGRDIFAQRSHVTNGMGIEWLRRHLGDDYRVHEVTLEDDHPMHIDASLVPLAPGKLLIQAERVPEVPSLLKDWEVRVAPTPVIPDSHPLYMTSKWINMNVLMIDEEHMLVEAQDVPMQRLAESWGITPVPCPFRNFNSFGGSFHCATTDVRRRGELRSYL</sequence>
<dbReference type="EC" id="2.1.4.1" evidence="4"/>
<dbReference type="PANTHER" id="PTHR10488">
    <property type="entry name" value="GLYCINE AMIDINOTRANSFERASE, MITOCHONDRIAL"/>
    <property type="match status" value="1"/>
</dbReference>